<reference evidence="5" key="1">
    <citation type="submission" date="2022-08" db="EMBL/GenBank/DDBJ databases">
        <title>Novel sulphate-reducing endosymbionts in the free-living metamonad Anaeramoeba.</title>
        <authorList>
            <person name="Jerlstrom-Hultqvist J."/>
            <person name="Cepicka I."/>
            <person name="Gallot-Lavallee L."/>
            <person name="Salas-Leiva D."/>
            <person name="Curtis B.A."/>
            <person name="Zahonova K."/>
            <person name="Pipaliya S."/>
            <person name="Dacks J."/>
            <person name="Roger A.J."/>
        </authorList>
    </citation>
    <scope>NUCLEOTIDE SEQUENCE</scope>
    <source>
        <strain evidence="5">Busselton2</strain>
    </source>
</reference>
<evidence type="ECO:0000256" key="1">
    <source>
        <dbReference type="ARBA" id="ARBA00004123"/>
    </source>
</evidence>
<dbReference type="InterPro" id="IPR012340">
    <property type="entry name" value="NA-bd_OB-fold"/>
</dbReference>
<comment type="subcellular location">
    <subcellularLocation>
        <location evidence="1">Nucleus</location>
    </subcellularLocation>
</comment>
<dbReference type="GO" id="GO:0005634">
    <property type="term" value="C:nucleus"/>
    <property type="evidence" value="ECO:0007669"/>
    <property type="project" value="UniProtKB-SubCell"/>
</dbReference>
<organism evidence="5 6">
    <name type="scientific">Anaeramoeba flamelloides</name>
    <dbReference type="NCBI Taxonomy" id="1746091"/>
    <lineage>
        <taxon>Eukaryota</taxon>
        <taxon>Metamonada</taxon>
        <taxon>Anaeramoebidae</taxon>
        <taxon>Anaeramoeba</taxon>
    </lineage>
</organism>
<dbReference type="SUPFAM" id="SSF50249">
    <property type="entry name" value="Nucleic acid-binding proteins"/>
    <property type="match status" value="1"/>
</dbReference>
<dbReference type="InterPro" id="IPR040260">
    <property type="entry name" value="RFA2-like"/>
</dbReference>
<dbReference type="PANTHER" id="PTHR13989">
    <property type="entry name" value="REPLICATION PROTEIN A-RELATED"/>
    <property type="match status" value="1"/>
</dbReference>
<feature type="compositionally biased region" description="Low complexity" evidence="4">
    <location>
        <begin position="110"/>
        <end position="125"/>
    </location>
</feature>
<dbReference type="Proteomes" id="UP001146793">
    <property type="component" value="Unassembled WGS sequence"/>
</dbReference>
<evidence type="ECO:0000313" key="6">
    <source>
        <dbReference type="Proteomes" id="UP001146793"/>
    </source>
</evidence>
<keyword evidence="3" id="KW-0539">Nucleus</keyword>
<name>A0AAV8AGC9_9EUKA</name>
<accession>A0AAV8AGC9</accession>
<protein>
    <submittedName>
        <fullName evidence="5">Replication protein a-related</fullName>
    </submittedName>
</protein>
<evidence type="ECO:0000256" key="3">
    <source>
        <dbReference type="ARBA" id="ARBA00023242"/>
    </source>
</evidence>
<gene>
    <name evidence="5" type="ORF">M0812_04749</name>
</gene>
<feature type="region of interest" description="Disordered" evidence="4">
    <location>
        <begin position="108"/>
        <end position="127"/>
    </location>
</feature>
<dbReference type="Gene3D" id="2.40.50.140">
    <property type="entry name" value="Nucleic acid-binding proteins"/>
    <property type="match status" value="1"/>
</dbReference>
<evidence type="ECO:0000256" key="2">
    <source>
        <dbReference type="ARBA" id="ARBA00023125"/>
    </source>
</evidence>
<evidence type="ECO:0000256" key="4">
    <source>
        <dbReference type="SAM" id="MobiDB-lite"/>
    </source>
</evidence>
<dbReference type="GO" id="GO:0003677">
    <property type="term" value="F:DNA binding"/>
    <property type="evidence" value="ECO:0007669"/>
    <property type="project" value="UniProtKB-KW"/>
</dbReference>
<evidence type="ECO:0000313" key="5">
    <source>
        <dbReference type="EMBL" id="KAJ3452968.1"/>
    </source>
</evidence>
<dbReference type="AlphaFoldDB" id="A0AAV8AGC9"/>
<dbReference type="PANTHER" id="PTHR13989:SF16">
    <property type="entry name" value="REPLICATION PROTEIN A2"/>
    <property type="match status" value="1"/>
</dbReference>
<comment type="caution">
    <text evidence="5">The sequence shown here is derived from an EMBL/GenBank/DDBJ whole genome shotgun (WGS) entry which is preliminary data.</text>
</comment>
<sequence>MFTSSPLPLFYESPNKTGNLKNNTSEEVQWEWTKKQNLRSVTIKQIDKCCLSDNDRYILDGYVLERVLIVANITSIERKTTYTSYIITDGTSSITAIDFDEKRLKEFEKSNQQSQSNQKTKNNSNHTIGALNQTQDLNHVIKIYAEIKNFLNEKKLFIEELFHFHDHNEITFHFLQVIQQHLFFQNRLQSQFLNKMGKFRDQNNETFYDLTDNKQDSIVFKTPKKSTKSVLELRRIKQNPLLSKIYHRKLKKKSKLSQISPIQNLQKKVKIQSVNMNMNLNKDRNTVVTNTTVTTNNNANVYNLKSINRFNLHQNTHNYNDSFLQKLVINTLNNKKYKRGLMIEEIAKELQSDPSLIKHSLQILHQKNLVYFETNTNLWKTFC</sequence>
<proteinExistence type="predicted"/>
<keyword evidence="2" id="KW-0238">DNA-binding</keyword>
<dbReference type="EMBL" id="JANTQA010000008">
    <property type="protein sequence ID" value="KAJ3452968.1"/>
    <property type="molecule type" value="Genomic_DNA"/>
</dbReference>